<gene>
    <name evidence="4" type="ORF">Amon01_000249800</name>
</gene>
<dbReference type="EMBL" id="BSXU01000919">
    <property type="protein sequence ID" value="GMG22107.1"/>
    <property type="molecule type" value="Genomic_DNA"/>
</dbReference>
<comment type="caution">
    <text evidence="4">The sequence shown here is derived from an EMBL/GenBank/DDBJ whole genome shotgun (WGS) entry which is preliminary data.</text>
</comment>
<dbReference type="InterPro" id="IPR008936">
    <property type="entry name" value="Rho_GTPase_activation_prot"/>
</dbReference>
<name>A0A9W7DFG2_AMBMO</name>
<feature type="compositionally biased region" description="Polar residues" evidence="2">
    <location>
        <begin position="22"/>
        <end position="37"/>
    </location>
</feature>
<organism evidence="4 5">
    <name type="scientific">Ambrosiozyma monospora</name>
    <name type="common">Yeast</name>
    <name type="synonym">Endomycopsis monosporus</name>
    <dbReference type="NCBI Taxonomy" id="43982"/>
    <lineage>
        <taxon>Eukaryota</taxon>
        <taxon>Fungi</taxon>
        <taxon>Dikarya</taxon>
        <taxon>Ascomycota</taxon>
        <taxon>Saccharomycotina</taxon>
        <taxon>Pichiomycetes</taxon>
        <taxon>Pichiales</taxon>
        <taxon>Pichiaceae</taxon>
        <taxon>Ambrosiozyma</taxon>
    </lineage>
</organism>
<dbReference type="Pfam" id="PF00620">
    <property type="entry name" value="RhoGAP"/>
    <property type="match status" value="1"/>
</dbReference>
<sequence length="369" mass="41642">MSLQYDAVPPQVDEYRPGPRTDSGTSDEGTTNSTIVSHHNQPFQQQHHHINNNTRSNNNSSSSLNIKGGAHPSHPPQQQPQYLKNPFPPTNHASNSNSQQTMQNNNSNSRRGLVGNNDSANASIASVPASNQSNETTDDVNKNIRQSSVVSTWVTSGEDDLEDTGIVSEDRFPAGVPRCFGLTIKESSDLSPFYYDGLKVPILMYRCFTFLDKEEAYKQVGTFRLSGLKAEINRIQEIFNLKGDFDLLQAVPKPNIHSVTTLFKRWLRENEKVLSNEECEQLLKLALLKNDSIKTNEFNSILMTMPPENYQILKCTIKYLDNVLDYKTLNKNSEESLAMLFSASLTEDKMGKNIPVLREFLKNRKKYFC</sequence>
<dbReference type="Gene3D" id="1.10.555.10">
    <property type="entry name" value="Rho GTPase activation protein"/>
    <property type="match status" value="1"/>
</dbReference>
<protein>
    <submittedName>
        <fullName evidence="4">Unnamed protein product</fullName>
    </submittedName>
</protein>
<dbReference type="GO" id="GO:0007165">
    <property type="term" value="P:signal transduction"/>
    <property type="evidence" value="ECO:0007669"/>
    <property type="project" value="InterPro"/>
</dbReference>
<feature type="domain" description="Rho-GAP" evidence="3">
    <location>
        <begin position="188"/>
        <end position="368"/>
    </location>
</feature>
<dbReference type="Proteomes" id="UP001165063">
    <property type="component" value="Unassembled WGS sequence"/>
</dbReference>
<dbReference type="GO" id="GO:0005096">
    <property type="term" value="F:GTPase activator activity"/>
    <property type="evidence" value="ECO:0007669"/>
    <property type="project" value="UniProtKB-KW"/>
</dbReference>
<dbReference type="OrthoDB" id="185175at2759"/>
<dbReference type="GO" id="GO:0005933">
    <property type="term" value="C:cellular bud"/>
    <property type="evidence" value="ECO:0007669"/>
    <property type="project" value="UniProtKB-ARBA"/>
</dbReference>
<dbReference type="SUPFAM" id="SSF48350">
    <property type="entry name" value="GTPase activation domain, GAP"/>
    <property type="match status" value="1"/>
</dbReference>
<evidence type="ECO:0000313" key="5">
    <source>
        <dbReference type="Proteomes" id="UP001165063"/>
    </source>
</evidence>
<evidence type="ECO:0000313" key="4">
    <source>
        <dbReference type="EMBL" id="GMG22107.1"/>
    </source>
</evidence>
<feature type="compositionally biased region" description="Low complexity" evidence="2">
    <location>
        <begin position="94"/>
        <end position="109"/>
    </location>
</feature>
<dbReference type="PANTHER" id="PTHR23176">
    <property type="entry name" value="RHO/RAC/CDC GTPASE-ACTIVATING PROTEIN"/>
    <property type="match status" value="1"/>
</dbReference>
<feature type="compositionally biased region" description="Low complexity" evidence="2">
    <location>
        <begin position="38"/>
        <end position="65"/>
    </location>
</feature>
<evidence type="ECO:0000256" key="1">
    <source>
        <dbReference type="ARBA" id="ARBA00022468"/>
    </source>
</evidence>
<feature type="compositionally biased region" description="Polar residues" evidence="2">
    <location>
        <begin position="116"/>
        <end position="135"/>
    </location>
</feature>
<dbReference type="PANTHER" id="PTHR23176:SF5">
    <property type="entry name" value="RHO GTPASE-ACTIVATING PROTEIN GACFF"/>
    <property type="match status" value="1"/>
</dbReference>
<feature type="region of interest" description="Disordered" evidence="2">
    <location>
        <begin position="1"/>
        <end position="143"/>
    </location>
</feature>
<accession>A0A9W7DFG2</accession>
<evidence type="ECO:0000259" key="3">
    <source>
        <dbReference type="PROSITE" id="PS50238"/>
    </source>
</evidence>
<dbReference type="InterPro" id="IPR000198">
    <property type="entry name" value="RhoGAP_dom"/>
</dbReference>
<dbReference type="AlphaFoldDB" id="A0A9W7DFG2"/>
<reference evidence="4" key="1">
    <citation type="submission" date="2023-04" db="EMBL/GenBank/DDBJ databases">
        <title>Ambrosiozyma monospora NBRC 1965.</title>
        <authorList>
            <person name="Ichikawa N."/>
            <person name="Sato H."/>
            <person name="Tonouchi N."/>
        </authorList>
    </citation>
    <scope>NUCLEOTIDE SEQUENCE</scope>
    <source>
        <strain evidence="4">NBRC 1965</strain>
    </source>
</reference>
<keyword evidence="5" id="KW-1185">Reference proteome</keyword>
<dbReference type="PROSITE" id="PS50238">
    <property type="entry name" value="RHOGAP"/>
    <property type="match status" value="1"/>
</dbReference>
<dbReference type="InterPro" id="IPR050729">
    <property type="entry name" value="Rho-GAP"/>
</dbReference>
<dbReference type="GO" id="GO:0005938">
    <property type="term" value="C:cell cortex"/>
    <property type="evidence" value="ECO:0007669"/>
    <property type="project" value="UniProtKB-ARBA"/>
</dbReference>
<proteinExistence type="predicted"/>
<evidence type="ECO:0000256" key="2">
    <source>
        <dbReference type="SAM" id="MobiDB-lite"/>
    </source>
</evidence>
<dbReference type="SMART" id="SM00324">
    <property type="entry name" value="RhoGAP"/>
    <property type="match status" value="1"/>
</dbReference>
<keyword evidence="1" id="KW-0343">GTPase activation</keyword>